<dbReference type="Gene3D" id="1.10.8.270">
    <property type="entry name" value="putative rabgap domain of human tbc1 domain family member 14 like domains"/>
    <property type="match status" value="1"/>
</dbReference>
<dbReference type="PROSITE" id="PS50086">
    <property type="entry name" value="TBC_RABGAP"/>
    <property type="match status" value="1"/>
</dbReference>
<reference evidence="7" key="1">
    <citation type="submission" date="2021-02" db="EMBL/GenBank/DDBJ databases">
        <authorList>
            <person name="Nowell W R."/>
        </authorList>
    </citation>
    <scope>NUCLEOTIDE SEQUENCE</scope>
</reference>
<dbReference type="SUPFAM" id="SSF47923">
    <property type="entry name" value="Ypt/Rab-GAP domain of gyp1p"/>
    <property type="match status" value="2"/>
</dbReference>
<evidence type="ECO:0000313" key="8">
    <source>
        <dbReference type="Proteomes" id="UP000663868"/>
    </source>
</evidence>
<dbReference type="InterPro" id="IPR004012">
    <property type="entry name" value="Run_dom"/>
</dbReference>
<evidence type="ECO:0000256" key="2">
    <source>
        <dbReference type="ARBA" id="ARBA00034124"/>
    </source>
</evidence>
<organism evidence="7 8">
    <name type="scientific">Adineta steineri</name>
    <dbReference type="NCBI Taxonomy" id="433720"/>
    <lineage>
        <taxon>Eukaryota</taxon>
        <taxon>Metazoa</taxon>
        <taxon>Spiralia</taxon>
        <taxon>Gnathifera</taxon>
        <taxon>Rotifera</taxon>
        <taxon>Eurotatoria</taxon>
        <taxon>Bdelloidea</taxon>
        <taxon>Adinetida</taxon>
        <taxon>Adinetidae</taxon>
        <taxon>Adineta</taxon>
    </lineage>
</organism>
<dbReference type="InterPro" id="IPR000195">
    <property type="entry name" value="Rab-GAP-TBC_dom"/>
</dbReference>
<sequence length="1157" mass="132323">MDNSQETNIQDDEQEQVRQKLLWTVKGEVKKMMEEAVMKKCIHEENCSVTTLCGAVEACLLHGLKRRAVGLFKTSTTMALLQKIAKTCPPAADVVKMIDDDHRQNDEPGSLLVLSRKFSSITQHQTTSVDNNRQRTTRSAVQNRYLWIRIALIHRSLHKIVEYIVDNSSKYYEPYALVHNTVQGPILASLLVGPCALEFTRMKTSDHLWTDPHADELVQRHRMHNNNRTTINSTTMMMNMNNSNSTKYRPSLQINLKRHASSSGEETQRHNQLISTNTARDYVESLHQNGKSQLLYGKNNVLVQPIPSHDPIPGYLSLHHNRHGLTLKWTPNQLMNGYEGTKILKNDSQEINDANESPKKYSVYWDYAISINMSSIVYLHCHQHDDGDRIVFIGRDGVQYPPFHIKNKGGHLLAFLTCLENGLGPNGQLDPPLGYEKGQGKILPKLHRRTDRSSTSTMSFNTSDDDSNAQMNLDITDEEASSPTADYVFRIVFLTDHEAINNRESNRRQWAAGATNSSSLSSQSSLSPSAQMNSASVPSPASPTDTAFSTSGVYVSSIGGLPKSHSVRSSMSYLCDTMRHQILSRAFYGWLAYCRHLKTVRIHLTSLVNPVSKVDNTEHLNPELYLTFDAWSELFLNKQAEHLPIDKKEIYRRIYSGGCEPSIRKQVWPYLFSHYSFESTMDERNDIDCSTIDRYNLLTNEWQSAEHIVMQIDLQHSNNRKNAKEQLVNKPPIQVKQNSTEITLTSIRNALASIPEKMSLPNFNNLERKDSSQFNDVFYDDSSIHTVSIPILEESSPPGTPSGEQRLLSSSSNSGVLIARTRTESVIDRSSPYNIIETSIDMDDIDDDAINDDDDDDDDITNEDDDGVHMKPIDNDNDNDEVMMKEKENTLSPSSSLTSGTDVYMDAVEIFSDDNQDNKSDGTITPICYGSFTKDIIDAFTLNLHRIDKDVARCDRNYPYFTNLNNLKKLRNIMCTYVWDNLATGYIQGMCDLVAPLLVTFDEEVITYSCFCYLMKRLLPNFPHGAGMDEHFGHMRSLLQILDFELYEHIHRTGDFTHFYFCYRWFLLDFKREFVYDDIFLVWETIAAARRTVSKRFVLFIALAMLKIYREIILDNRMDFTDIIRFFNEMAERHDARDILRIARELVLELQKLIDNK</sequence>
<feature type="region of interest" description="Disordered" evidence="3">
    <location>
        <begin position="508"/>
        <end position="543"/>
    </location>
</feature>
<dbReference type="SUPFAM" id="SSF140741">
    <property type="entry name" value="RUN domain-like"/>
    <property type="match status" value="1"/>
</dbReference>
<feature type="region of interest" description="Disordered" evidence="3">
    <location>
        <begin position="792"/>
        <end position="811"/>
    </location>
</feature>
<dbReference type="Proteomes" id="UP000663868">
    <property type="component" value="Unassembled WGS sequence"/>
</dbReference>
<accession>A0A819EZ57</accession>
<dbReference type="InterPro" id="IPR037213">
    <property type="entry name" value="Run_dom_sf"/>
</dbReference>
<dbReference type="CDD" id="cd15784">
    <property type="entry name" value="PH_RUTBC"/>
    <property type="match status" value="1"/>
</dbReference>
<dbReference type="EMBL" id="CAJNOE010000031">
    <property type="protein sequence ID" value="CAF0771690.1"/>
    <property type="molecule type" value="Genomic_DNA"/>
</dbReference>
<dbReference type="FunFam" id="1.10.8.270:FF:000064">
    <property type="entry name" value="Small G protein-signaling modulator 1b"/>
    <property type="match status" value="1"/>
</dbReference>
<feature type="compositionally biased region" description="Polar residues" evidence="3">
    <location>
        <begin position="458"/>
        <end position="469"/>
    </location>
</feature>
<comment type="similarity">
    <text evidence="2">Belongs to the RUTBC family.</text>
</comment>
<dbReference type="InterPro" id="IPR021935">
    <property type="entry name" value="SGSM1/2_RBD"/>
</dbReference>
<evidence type="ECO:0000256" key="1">
    <source>
        <dbReference type="ARBA" id="ARBA00022468"/>
    </source>
</evidence>
<dbReference type="Gene3D" id="1.10.472.80">
    <property type="entry name" value="Ypt/Rab-GAP domain of gyp1p, domain 3"/>
    <property type="match status" value="1"/>
</dbReference>
<protein>
    <submittedName>
        <fullName evidence="7">Uncharacterized protein</fullName>
    </submittedName>
</protein>
<evidence type="ECO:0000256" key="3">
    <source>
        <dbReference type="SAM" id="MobiDB-lite"/>
    </source>
</evidence>
<dbReference type="AlphaFoldDB" id="A0A819EZ57"/>
<feature type="domain" description="RUN" evidence="5">
    <location>
        <begin position="43"/>
        <end position="206"/>
    </location>
</feature>
<dbReference type="Gene3D" id="2.30.29.230">
    <property type="match status" value="1"/>
</dbReference>
<dbReference type="GO" id="GO:0005096">
    <property type="term" value="F:GTPase activator activity"/>
    <property type="evidence" value="ECO:0007669"/>
    <property type="project" value="UniProtKB-KW"/>
</dbReference>
<name>A0A819EZ57_9BILA</name>
<proteinExistence type="inferred from homology"/>
<feature type="region of interest" description="Disordered" evidence="3">
    <location>
        <begin position="844"/>
        <end position="879"/>
    </location>
</feature>
<dbReference type="PANTHER" id="PTHR22957">
    <property type="entry name" value="TBC1 DOMAIN FAMILY MEMBER GTPASE-ACTIVATING PROTEIN"/>
    <property type="match status" value="1"/>
</dbReference>
<dbReference type="Gene3D" id="1.20.58.900">
    <property type="match status" value="1"/>
</dbReference>
<dbReference type="GO" id="GO:0031410">
    <property type="term" value="C:cytoplasmic vesicle"/>
    <property type="evidence" value="ECO:0007669"/>
    <property type="project" value="UniProtKB-ARBA"/>
</dbReference>
<gene>
    <name evidence="6" type="ORF">IZO911_LOCUS5316</name>
    <name evidence="7" type="ORF">KXQ929_LOCUS20398</name>
</gene>
<dbReference type="SMART" id="SM00593">
    <property type="entry name" value="RUN"/>
    <property type="match status" value="1"/>
</dbReference>
<dbReference type="Pfam" id="PF00566">
    <property type="entry name" value="RabGAP-TBC"/>
    <property type="match status" value="1"/>
</dbReference>
<dbReference type="Proteomes" id="UP000663860">
    <property type="component" value="Unassembled WGS sequence"/>
</dbReference>
<dbReference type="CDD" id="cd17687">
    <property type="entry name" value="RUN_SGSM1_like"/>
    <property type="match status" value="1"/>
</dbReference>
<keyword evidence="1" id="KW-0343">GTPase activation</keyword>
<evidence type="ECO:0000259" key="4">
    <source>
        <dbReference type="PROSITE" id="PS50086"/>
    </source>
</evidence>
<dbReference type="Pfam" id="PF02759">
    <property type="entry name" value="RUN"/>
    <property type="match status" value="1"/>
</dbReference>
<feature type="domain" description="Rab-GAP TBC" evidence="4">
    <location>
        <begin position="658"/>
        <end position="1090"/>
    </location>
</feature>
<feature type="region of interest" description="Disordered" evidence="3">
    <location>
        <begin position="448"/>
        <end position="469"/>
    </location>
</feature>
<evidence type="ECO:0000259" key="5">
    <source>
        <dbReference type="PROSITE" id="PS50826"/>
    </source>
</evidence>
<dbReference type="InterPro" id="IPR035969">
    <property type="entry name" value="Rab-GAP_TBC_sf"/>
</dbReference>
<dbReference type="SMART" id="SM00164">
    <property type="entry name" value="TBC"/>
    <property type="match status" value="1"/>
</dbReference>
<comment type="caution">
    <text evidence="7">The sequence shown here is derived from an EMBL/GenBank/DDBJ whole genome shotgun (WGS) entry which is preliminary data.</text>
</comment>
<evidence type="ECO:0000313" key="6">
    <source>
        <dbReference type="EMBL" id="CAF0771690.1"/>
    </source>
</evidence>
<feature type="compositionally biased region" description="Acidic residues" evidence="3">
    <location>
        <begin position="844"/>
        <end position="866"/>
    </location>
</feature>
<feature type="compositionally biased region" description="Low complexity" evidence="3">
    <location>
        <begin position="516"/>
        <end position="536"/>
    </location>
</feature>
<evidence type="ECO:0000313" key="7">
    <source>
        <dbReference type="EMBL" id="CAF3856434.1"/>
    </source>
</evidence>
<dbReference type="InterPro" id="IPR037745">
    <property type="entry name" value="SGSM1/2"/>
</dbReference>
<dbReference type="EMBL" id="CAJOBB010001432">
    <property type="protein sequence ID" value="CAF3856434.1"/>
    <property type="molecule type" value="Genomic_DNA"/>
</dbReference>
<dbReference type="PROSITE" id="PS50826">
    <property type="entry name" value="RUN"/>
    <property type="match status" value="1"/>
</dbReference>
<dbReference type="PANTHER" id="PTHR22957:SF502">
    <property type="entry name" value="SMALL G PROTEIN SIGNALING MODULATOR 2-RELATED"/>
    <property type="match status" value="1"/>
</dbReference>
<dbReference type="Pfam" id="PF12068">
    <property type="entry name" value="PH_RBD"/>
    <property type="match status" value="1"/>
</dbReference>